<keyword evidence="2" id="KW-1185">Reference proteome</keyword>
<organism evidence="1 2">
    <name type="scientific">Datura stramonium</name>
    <name type="common">Jimsonweed</name>
    <name type="synonym">Common thornapple</name>
    <dbReference type="NCBI Taxonomy" id="4076"/>
    <lineage>
        <taxon>Eukaryota</taxon>
        <taxon>Viridiplantae</taxon>
        <taxon>Streptophyta</taxon>
        <taxon>Embryophyta</taxon>
        <taxon>Tracheophyta</taxon>
        <taxon>Spermatophyta</taxon>
        <taxon>Magnoliopsida</taxon>
        <taxon>eudicotyledons</taxon>
        <taxon>Gunneridae</taxon>
        <taxon>Pentapetalae</taxon>
        <taxon>asterids</taxon>
        <taxon>lamiids</taxon>
        <taxon>Solanales</taxon>
        <taxon>Solanaceae</taxon>
        <taxon>Solanoideae</taxon>
        <taxon>Datureae</taxon>
        <taxon>Datura</taxon>
    </lineage>
</organism>
<feature type="non-terminal residue" evidence="1">
    <location>
        <position position="69"/>
    </location>
</feature>
<evidence type="ECO:0000313" key="2">
    <source>
        <dbReference type="Proteomes" id="UP000823775"/>
    </source>
</evidence>
<protein>
    <submittedName>
        <fullName evidence="1">Uncharacterized protein</fullName>
    </submittedName>
</protein>
<sequence>MCLPLHLLPEEVKVQAVWRVYGTFLYSGDLRDIVLPHVRSRDMSVTISIESRRSSSPIRPHLWHKDFVT</sequence>
<gene>
    <name evidence="1" type="ORF">HAX54_034704</name>
</gene>
<name>A0ABS8SEE9_DATST</name>
<evidence type="ECO:0000313" key="1">
    <source>
        <dbReference type="EMBL" id="MCD7457271.1"/>
    </source>
</evidence>
<accession>A0ABS8SEE9</accession>
<proteinExistence type="predicted"/>
<reference evidence="1 2" key="1">
    <citation type="journal article" date="2021" name="BMC Genomics">
        <title>Datura genome reveals duplications of psychoactive alkaloid biosynthetic genes and high mutation rate following tissue culture.</title>
        <authorList>
            <person name="Rajewski A."/>
            <person name="Carter-House D."/>
            <person name="Stajich J."/>
            <person name="Litt A."/>
        </authorList>
    </citation>
    <scope>NUCLEOTIDE SEQUENCE [LARGE SCALE GENOMIC DNA]</scope>
    <source>
        <strain evidence="1">AR-01</strain>
    </source>
</reference>
<dbReference type="EMBL" id="JACEIK010000449">
    <property type="protein sequence ID" value="MCD7457271.1"/>
    <property type="molecule type" value="Genomic_DNA"/>
</dbReference>
<comment type="caution">
    <text evidence="1">The sequence shown here is derived from an EMBL/GenBank/DDBJ whole genome shotgun (WGS) entry which is preliminary data.</text>
</comment>
<dbReference type="Proteomes" id="UP000823775">
    <property type="component" value="Unassembled WGS sequence"/>
</dbReference>